<name>A0A6B8KFY2_9HYPH</name>
<feature type="domain" description="AMP-dependent synthetase/ligase" evidence="8">
    <location>
        <begin position="27"/>
        <end position="405"/>
    </location>
</feature>
<dbReference type="GO" id="GO:0006631">
    <property type="term" value="P:fatty acid metabolic process"/>
    <property type="evidence" value="ECO:0007669"/>
    <property type="project" value="UniProtKB-KW"/>
</dbReference>
<proteinExistence type="inferred from homology"/>
<feature type="domain" description="AMP-binding enzyme C-terminal" evidence="9">
    <location>
        <begin position="455"/>
        <end position="529"/>
    </location>
</feature>
<evidence type="ECO:0000259" key="9">
    <source>
        <dbReference type="Pfam" id="PF13193"/>
    </source>
</evidence>
<sequence>MNLSPYDCDLDRNPANFQPLTPLVFLARAAEVFPDRTAIIHGDLRRNYAEFYARSRRLASALAARGIKRGDTVSAMLANTPAMLECHYGVPMTGAVLNTLNTRLDAPVLAFMLDHAEAKILIVDREFAELIKSALALAQCKPLVIDYDDPEYAGPGEPIGALDYEDFVASGDPDYAYPGPTDEWDAISLNYTSGTTGDPKGVVYHHRGAHLLALGNVLTGDMGRHPVYLWTLPMFHCNGWCFPWAISVAAGTHVCLRQVRAGHIYQLMAEHAVTHLCGAPIVMSTLLSASESEKRPLHATARFFTAAAPPPQAVLAAMKEAGFEVTHLYGLTETYGPAAVDEWRQEWDELDPAAQAEKKARQGVRYIVLDGLEVMDPETMTPVPRDGQTMGEVMFRGNLVMKGYLKNKKASDAAFHGGWFHSGDLGVMHEDGYIQLKDRSKDIIISGGENISSIEVEDALFKHPKVRGAAVVAAPDDKWGETPCAFVELKDGAEATAEELIAWCRDNLAHFKCPRRVVFGDLPKTSTGKIKKFVLRELARQL</sequence>
<comment type="catalytic activity">
    <reaction evidence="5">
        <text>3-(methylsulfanyl)propanoate + ATP + CoA = 3-(methylsulfanyl)propanoyl-CoA + AMP + diphosphate</text>
        <dbReference type="Rhea" id="RHEA:43052"/>
        <dbReference type="ChEBI" id="CHEBI:30616"/>
        <dbReference type="ChEBI" id="CHEBI:33019"/>
        <dbReference type="ChEBI" id="CHEBI:49016"/>
        <dbReference type="ChEBI" id="CHEBI:57287"/>
        <dbReference type="ChEBI" id="CHEBI:82815"/>
        <dbReference type="ChEBI" id="CHEBI:456215"/>
        <dbReference type="EC" id="6.2.1.44"/>
    </reaction>
    <physiologicalReaction direction="left-to-right" evidence="5">
        <dbReference type="Rhea" id="RHEA:43053"/>
    </physiologicalReaction>
</comment>
<keyword evidence="3" id="KW-0276">Fatty acid metabolism</keyword>
<evidence type="ECO:0000256" key="2">
    <source>
        <dbReference type="ARBA" id="ARBA00022598"/>
    </source>
</evidence>
<evidence type="ECO:0000256" key="3">
    <source>
        <dbReference type="ARBA" id="ARBA00022832"/>
    </source>
</evidence>
<dbReference type="InterPro" id="IPR020845">
    <property type="entry name" value="AMP-binding_CS"/>
</dbReference>
<dbReference type="InterPro" id="IPR025110">
    <property type="entry name" value="AMP-bd_C"/>
</dbReference>
<dbReference type="Pfam" id="PF00501">
    <property type="entry name" value="AMP-binding"/>
    <property type="match status" value="1"/>
</dbReference>
<dbReference type="PANTHER" id="PTHR43859">
    <property type="entry name" value="ACYL-ACTIVATING ENZYME"/>
    <property type="match status" value="1"/>
</dbReference>
<evidence type="ECO:0000256" key="7">
    <source>
        <dbReference type="ARBA" id="ARBA00067668"/>
    </source>
</evidence>
<dbReference type="AlphaFoldDB" id="A0A6B8KFY2"/>
<dbReference type="Proteomes" id="UP000309061">
    <property type="component" value="Chromosome"/>
</dbReference>
<dbReference type="EC" id="6.2.1.44" evidence="6"/>
<evidence type="ECO:0000259" key="8">
    <source>
        <dbReference type="Pfam" id="PF00501"/>
    </source>
</evidence>
<evidence type="ECO:0000256" key="1">
    <source>
        <dbReference type="ARBA" id="ARBA00006432"/>
    </source>
</evidence>
<dbReference type="InterPro" id="IPR000873">
    <property type="entry name" value="AMP-dep_synth/lig_dom"/>
</dbReference>
<dbReference type="InterPro" id="IPR045851">
    <property type="entry name" value="AMP-bd_C_sf"/>
</dbReference>
<dbReference type="SUPFAM" id="SSF56801">
    <property type="entry name" value="Acetyl-CoA synthetase-like"/>
    <property type="match status" value="1"/>
</dbReference>
<dbReference type="InterPro" id="IPR042099">
    <property type="entry name" value="ANL_N_sf"/>
</dbReference>
<protein>
    <recommendedName>
        <fullName evidence="7">3-methylmercaptopropionyl-CoA ligase</fullName>
        <ecNumber evidence="6">6.2.1.44</ecNumber>
    </recommendedName>
</protein>
<evidence type="ECO:0000313" key="10">
    <source>
        <dbReference type="EMBL" id="QGM45403.1"/>
    </source>
</evidence>
<evidence type="ECO:0000256" key="5">
    <source>
        <dbReference type="ARBA" id="ARBA00051915"/>
    </source>
</evidence>
<dbReference type="EMBL" id="CP046052">
    <property type="protein sequence ID" value="QGM45403.1"/>
    <property type="molecule type" value="Genomic_DNA"/>
</dbReference>
<dbReference type="NCBIfam" id="NF006020">
    <property type="entry name" value="PRK08162.1"/>
    <property type="match status" value="1"/>
</dbReference>
<evidence type="ECO:0000256" key="4">
    <source>
        <dbReference type="ARBA" id="ARBA00023098"/>
    </source>
</evidence>
<keyword evidence="4" id="KW-0443">Lipid metabolism</keyword>
<organism evidence="10 11">
    <name type="scientific">Methylocystis heyeri</name>
    <dbReference type="NCBI Taxonomy" id="391905"/>
    <lineage>
        <taxon>Bacteria</taxon>
        <taxon>Pseudomonadati</taxon>
        <taxon>Pseudomonadota</taxon>
        <taxon>Alphaproteobacteria</taxon>
        <taxon>Hyphomicrobiales</taxon>
        <taxon>Methylocystaceae</taxon>
        <taxon>Methylocystis</taxon>
    </lineage>
</organism>
<accession>A0A6B8KFY2</accession>
<dbReference type="OrthoDB" id="9803968at2"/>
<dbReference type="GO" id="GO:0016874">
    <property type="term" value="F:ligase activity"/>
    <property type="evidence" value="ECO:0007669"/>
    <property type="project" value="UniProtKB-KW"/>
</dbReference>
<reference evidence="10 11" key="1">
    <citation type="submission" date="2019-11" db="EMBL/GenBank/DDBJ databases">
        <title>The genome sequence of Methylocystis heyeri.</title>
        <authorList>
            <person name="Oshkin I.Y."/>
            <person name="Miroshnikov K."/>
            <person name="Dedysh S.N."/>
        </authorList>
    </citation>
    <scope>NUCLEOTIDE SEQUENCE [LARGE SCALE GENOMIC DNA]</scope>
    <source>
        <strain evidence="10 11">H2</strain>
    </source>
</reference>
<dbReference type="Pfam" id="PF13193">
    <property type="entry name" value="AMP-binding_C"/>
    <property type="match status" value="1"/>
</dbReference>
<keyword evidence="11" id="KW-1185">Reference proteome</keyword>
<evidence type="ECO:0000256" key="6">
    <source>
        <dbReference type="ARBA" id="ARBA00066616"/>
    </source>
</evidence>
<dbReference type="CDD" id="cd12118">
    <property type="entry name" value="ttLC_FACS_AEE21_like"/>
    <property type="match status" value="1"/>
</dbReference>
<dbReference type="Gene3D" id="3.30.300.30">
    <property type="match status" value="1"/>
</dbReference>
<dbReference type="Gene3D" id="3.40.50.12780">
    <property type="entry name" value="N-terminal domain of ligase-like"/>
    <property type="match status" value="1"/>
</dbReference>
<dbReference type="PROSITE" id="PS00455">
    <property type="entry name" value="AMP_BINDING"/>
    <property type="match status" value="1"/>
</dbReference>
<evidence type="ECO:0000313" key="11">
    <source>
        <dbReference type="Proteomes" id="UP000309061"/>
    </source>
</evidence>
<keyword evidence="2" id="KW-0436">Ligase</keyword>
<dbReference type="FunFam" id="3.30.300.30:FF:000008">
    <property type="entry name" value="2,3-dihydroxybenzoate-AMP ligase"/>
    <property type="match status" value="1"/>
</dbReference>
<dbReference type="PANTHER" id="PTHR43859:SF4">
    <property type="entry name" value="BUTANOATE--COA LIGASE AAE1-RELATED"/>
    <property type="match status" value="1"/>
</dbReference>
<gene>
    <name evidence="10" type="ORF">H2LOC_006660</name>
</gene>
<dbReference type="KEGG" id="mhey:H2LOC_006660"/>
<comment type="similarity">
    <text evidence="1">Belongs to the ATP-dependent AMP-binding enzyme family.</text>
</comment>
<dbReference type="RefSeq" id="WP_136495685.1">
    <property type="nucleotide sequence ID" value="NZ_CP046052.1"/>
</dbReference>